<dbReference type="EMBL" id="CP123523">
    <property type="protein sequence ID" value="WGM06615.1"/>
    <property type="molecule type" value="Genomic_DNA"/>
</dbReference>
<dbReference type="GeneID" id="96879074"/>
<geneLocation type="plasmid" evidence="4 6">
    <name>paNv_CAN13</name>
</geneLocation>
<reference evidence="2 5" key="1">
    <citation type="submission" date="2019-03" db="EMBL/GenBank/DDBJ databases">
        <title>Long-read sequencing reveals hyperdense prophage content in a complex bacterial symbiont genome.</title>
        <authorList>
            <person name="Frost C.L."/>
            <person name="Siozios S."/>
            <person name="Nadal-Jimenez P."/>
            <person name="Brockhurst M.A."/>
            <person name="King K.C."/>
            <person name="Darby A.C."/>
            <person name="Hurst G.D.D."/>
        </authorList>
    </citation>
    <scope>NUCLEOTIDE SEQUENCE [LARGE SCALE GENOMIC DNA]</scope>
    <source>
        <strain evidence="2 5">FIN</strain>
    </source>
</reference>
<evidence type="ECO:0000256" key="1">
    <source>
        <dbReference type="SAM" id="SignalP"/>
    </source>
</evidence>
<name>A0A4P7KSA0_9GAMM</name>
<keyword evidence="4" id="KW-0614">Plasmid</keyword>
<dbReference type="AlphaFoldDB" id="A0A4P7KSA0"/>
<evidence type="ECO:0000313" key="3">
    <source>
        <dbReference type="EMBL" id="WGM06615.1"/>
    </source>
</evidence>
<evidence type="ECO:0000313" key="2">
    <source>
        <dbReference type="EMBL" id="QBY42506.1"/>
    </source>
</evidence>
<organism evidence="2 5">
    <name type="scientific">Arsenophonus nasoniae</name>
    <name type="common">son-killer infecting Nasonia vitripennis</name>
    <dbReference type="NCBI Taxonomy" id="638"/>
    <lineage>
        <taxon>Bacteria</taxon>
        <taxon>Pseudomonadati</taxon>
        <taxon>Pseudomonadota</taxon>
        <taxon>Gammaproteobacteria</taxon>
        <taxon>Enterobacterales</taxon>
        <taxon>Morganellaceae</taxon>
        <taxon>Arsenophonus</taxon>
    </lineage>
</organism>
<dbReference type="RefSeq" id="WP_167876657.1">
    <property type="nucleotide sequence ID" value="NZ_CP038613.1"/>
</dbReference>
<feature type="chain" id="PRO_5044607017" evidence="1">
    <location>
        <begin position="20"/>
        <end position="58"/>
    </location>
</feature>
<dbReference type="Proteomes" id="UP001177592">
    <property type="component" value="Plasmid paNv_CAN13"/>
</dbReference>
<feature type="signal peptide" evidence="1">
    <location>
        <begin position="1"/>
        <end position="19"/>
    </location>
</feature>
<dbReference type="EMBL" id="CP038613">
    <property type="protein sequence ID" value="QBY42506.1"/>
    <property type="molecule type" value="Genomic_DNA"/>
</dbReference>
<reference evidence="3" key="2">
    <citation type="submission" date="2023-04" db="EMBL/GenBank/DDBJ databases">
        <title>Genome dynamics across the evolutionary transition to endosymbiosis.</title>
        <authorList>
            <person name="Siozios S."/>
            <person name="Nadal-Jimenez P."/>
            <person name="Azagi T."/>
            <person name="Sprong H."/>
            <person name="Frost C.L."/>
            <person name="Parratt S.R."/>
            <person name="Taylor G."/>
            <person name="Brettell L."/>
            <person name="Lew K.C."/>
            <person name="Croft L."/>
            <person name="King K.C."/>
            <person name="Brockhurst M.A."/>
            <person name="Hypsa V."/>
            <person name="Novakova E."/>
            <person name="Darby A.C."/>
            <person name="Hurst G.D.D."/>
        </authorList>
    </citation>
    <scope>NUCLEOTIDE SEQUENCE</scope>
    <source>
        <strain evidence="3">ANv_CAN</strain>
        <plasmid evidence="4">paNv_CAN13</plasmid>
    </source>
</reference>
<dbReference type="Proteomes" id="UP000295134">
    <property type="component" value="Chromosome"/>
</dbReference>
<sequence>MWILILAMYASPYASSNFASVHTQEFDTENMCQFAAKAFKKEFETFKDIDAKAICVKK</sequence>
<protein>
    <submittedName>
        <fullName evidence="2">Uncharacterized protein</fullName>
    </submittedName>
</protein>
<dbReference type="EMBL" id="CP123536">
    <property type="protein sequence ID" value="WGM09047.1"/>
    <property type="molecule type" value="Genomic_DNA"/>
</dbReference>
<evidence type="ECO:0000313" key="5">
    <source>
        <dbReference type="Proteomes" id="UP000295134"/>
    </source>
</evidence>
<keyword evidence="6" id="KW-1185">Reference proteome</keyword>
<gene>
    <name evidence="2" type="ORF">ArsFIN_10580</name>
    <name evidence="3" type="ORF">QE258_04650</name>
    <name evidence="4" type="ORF">QE258_27430</name>
</gene>
<accession>A0A4P7KSA0</accession>
<dbReference type="KEGG" id="ans:ArsFIN_10580"/>
<keyword evidence="1" id="KW-0732">Signal</keyword>
<evidence type="ECO:0000313" key="4">
    <source>
        <dbReference type="EMBL" id="WGM09047.1"/>
    </source>
</evidence>
<proteinExistence type="predicted"/>
<dbReference type="Proteomes" id="UP001177592">
    <property type="component" value="Chromosome"/>
</dbReference>
<evidence type="ECO:0000313" key="6">
    <source>
        <dbReference type="Proteomes" id="UP001177592"/>
    </source>
</evidence>